<dbReference type="InterPro" id="IPR029024">
    <property type="entry name" value="TerB-like"/>
</dbReference>
<name>A0A977L4C2_9CYAN</name>
<dbReference type="CDD" id="cd07177">
    <property type="entry name" value="terB_like"/>
    <property type="match status" value="1"/>
</dbReference>
<organism evidence="1">
    <name type="scientific">Woronichinia naegeliana WA131</name>
    <dbReference type="NCBI Taxonomy" id="2824559"/>
    <lineage>
        <taxon>Bacteria</taxon>
        <taxon>Bacillati</taxon>
        <taxon>Cyanobacteriota</taxon>
        <taxon>Cyanophyceae</taxon>
        <taxon>Synechococcales</taxon>
        <taxon>Coelosphaeriaceae</taxon>
        <taxon>Woronichinia</taxon>
    </lineage>
</organism>
<dbReference type="Gene3D" id="1.10.3680.10">
    <property type="entry name" value="TerB-like"/>
    <property type="match status" value="1"/>
</dbReference>
<dbReference type="Proteomes" id="UP001065613">
    <property type="component" value="Chromosome"/>
</dbReference>
<proteinExistence type="predicted"/>
<dbReference type="EMBL" id="CP073041">
    <property type="protein sequence ID" value="UXE64220.1"/>
    <property type="molecule type" value="Genomic_DNA"/>
</dbReference>
<gene>
    <name evidence="1" type="ORF">KA717_18025</name>
</gene>
<reference evidence="1" key="1">
    <citation type="submission" date="2021-04" db="EMBL/GenBank/DDBJ databases">
        <title>Genome sequence of Woronichinia naegeliana from Washington state freshwater lake bloom.</title>
        <authorList>
            <person name="Dreher T.W."/>
        </authorList>
    </citation>
    <scope>NUCLEOTIDE SEQUENCE</scope>
    <source>
        <strain evidence="1">WA131</strain>
    </source>
</reference>
<dbReference type="AlphaFoldDB" id="A0A977L4C2"/>
<accession>A0A977L4C2</accession>
<protein>
    <submittedName>
        <fullName evidence="1">TerB family tellurite resistance protein</fullName>
    </submittedName>
</protein>
<dbReference type="SUPFAM" id="SSF158682">
    <property type="entry name" value="TerB-like"/>
    <property type="match status" value="1"/>
</dbReference>
<sequence>MMDHQKTKQLLKILIGAAWIDGVIQVEERSYLKQTAQQHHLQDDPELKLLLSELKPVSPQECYQWLQDYLGDNHSEEDYQELLERLSGLLYSDGDIQIQEAKLLTTLQGLDPAQETQKKPIEKLLGKIQTLYRKAIRQQI</sequence>
<evidence type="ECO:0000313" key="1">
    <source>
        <dbReference type="EMBL" id="UXE64220.1"/>
    </source>
</evidence>
<dbReference type="KEGG" id="wna:KA717_18025"/>